<dbReference type="Gene3D" id="3.30.70.60">
    <property type="match status" value="1"/>
</dbReference>
<evidence type="ECO:0000256" key="1">
    <source>
        <dbReference type="SAM" id="Phobius"/>
    </source>
</evidence>
<gene>
    <name evidence="2" type="ORF">ACFFLH_08300</name>
</gene>
<name>A0ABV5ZAU2_9GAMM</name>
<sequence>MAARNSKKNQPNKLQRAFKEAFAGFDINHIDFNESGRWPIGVKIIASLIVTMLVVVLAYFLLLKDMDTQYEQLLNEEPVLKQTLTEKAKLVAGMDAHQQQLEQIRAMFNELAQQLPRKQEVPGLLEQMTRLGQQSGLVFRQIELETEQQTEFYRILPIRIVVTGTYHAMGEFIYGLAALPRIVTTHDFQLKPEEGALQLNIQARTYRYDDEEANP</sequence>
<dbReference type="Pfam" id="PF04350">
    <property type="entry name" value="PilO"/>
    <property type="match status" value="1"/>
</dbReference>
<keyword evidence="1" id="KW-0812">Transmembrane</keyword>
<keyword evidence="1" id="KW-0472">Membrane</keyword>
<dbReference type="PANTHER" id="PTHR39555">
    <property type="entry name" value="FIMBRIAL ASSEMBLY PROTEIN PILO-LIKE PROTEIN-RELATED"/>
    <property type="match status" value="1"/>
</dbReference>
<comment type="caution">
    <text evidence="2">The sequence shown here is derived from an EMBL/GenBank/DDBJ whole genome shotgun (WGS) entry which is preliminary data.</text>
</comment>
<dbReference type="PIRSF" id="PIRSF016482">
    <property type="entry name" value="PilO"/>
    <property type="match status" value="1"/>
</dbReference>
<dbReference type="Proteomes" id="UP001589628">
    <property type="component" value="Unassembled WGS sequence"/>
</dbReference>
<dbReference type="InterPro" id="IPR014717">
    <property type="entry name" value="Transl_elong_EF1B/ribsomal_bS6"/>
</dbReference>
<protein>
    <submittedName>
        <fullName evidence="2">Type 4a pilus biogenesis protein PilO</fullName>
    </submittedName>
</protein>
<organism evidence="2 3">
    <name type="scientific">Balneatrix alpica</name>
    <dbReference type="NCBI Taxonomy" id="75684"/>
    <lineage>
        <taxon>Bacteria</taxon>
        <taxon>Pseudomonadati</taxon>
        <taxon>Pseudomonadota</taxon>
        <taxon>Gammaproteobacteria</taxon>
        <taxon>Oceanospirillales</taxon>
        <taxon>Balneatrichaceae</taxon>
        <taxon>Balneatrix</taxon>
    </lineage>
</organism>
<dbReference type="InterPro" id="IPR007445">
    <property type="entry name" value="PilO"/>
</dbReference>
<dbReference type="RefSeq" id="WP_051527463.1">
    <property type="nucleotide sequence ID" value="NZ_JAUESS010000003.1"/>
</dbReference>
<evidence type="ECO:0000313" key="3">
    <source>
        <dbReference type="Proteomes" id="UP001589628"/>
    </source>
</evidence>
<evidence type="ECO:0000313" key="2">
    <source>
        <dbReference type="EMBL" id="MFB9886407.1"/>
    </source>
</evidence>
<dbReference type="PANTHER" id="PTHR39555:SF1">
    <property type="entry name" value="TYPE IV PILUS INNER MEMBRANE COMPONENT PILO"/>
    <property type="match status" value="1"/>
</dbReference>
<accession>A0ABV5ZAU2</accession>
<reference evidence="2 3" key="1">
    <citation type="submission" date="2024-09" db="EMBL/GenBank/DDBJ databases">
        <authorList>
            <person name="Sun Q."/>
            <person name="Mori K."/>
        </authorList>
    </citation>
    <scope>NUCLEOTIDE SEQUENCE [LARGE SCALE GENOMIC DNA]</scope>
    <source>
        <strain evidence="2 3">ATCC 51285</strain>
    </source>
</reference>
<dbReference type="EMBL" id="JBHLZN010000002">
    <property type="protein sequence ID" value="MFB9886407.1"/>
    <property type="molecule type" value="Genomic_DNA"/>
</dbReference>
<feature type="transmembrane region" description="Helical" evidence="1">
    <location>
        <begin position="40"/>
        <end position="62"/>
    </location>
</feature>
<keyword evidence="1" id="KW-1133">Transmembrane helix</keyword>
<proteinExistence type="predicted"/>
<keyword evidence="3" id="KW-1185">Reference proteome</keyword>